<feature type="transmembrane region" description="Helical" evidence="1">
    <location>
        <begin position="157"/>
        <end position="174"/>
    </location>
</feature>
<keyword evidence="3" id="KW-1185">Reference proteome</keyword>
<dbReference type="EMBL" id="JACHMB010000001">
    <property type="protein sequence ID" value="MBB5776596.1"/>
    <property type="molecule type" value="Genomic_DNA"/>
</dbReference>
<keyword evidence="1" id="KW-0472">Membrane</keyword>
<organism evidence="2 3">
    <name type="scientific">Nonomuraea jabiensis</name>
    <dbReference type="NCBI Taxonomy" id="882448"/>
    <lineage>
        <taxon>Bacteria</taxon>
        <taxon>Bacillati</taxon>
        <taxon>Actinomycetota</taxon>
        <taxon>Actinomycetes</taxon>
        <taxon>Streptosporangiales</taxon>
        <taxon>Streptosporangiaceae</taxon>
        <taxon>Nonomuraea</taxon>
    </lineage>
</organism>
<comment type="caution">
    <text evidence="2">The sequence shown here is derived from an EMBL/GenBank/DDBJ whole genome shotgun (WGS) entry which is preliminary data.</text>
</comment>
<name>A0A7W9G3P6_9ACTN</name>
<feature type="transmembrane region" description="Helical" evidence="1">
    <location>
        <begin position="86"/>
        <end position="104"/>
    </location>
</feature>
<sequence length="205" mass="22103">MLVVSTDDQVAAPLLPLPAIPPRWGLPLLTLAALAAPALRTAWWYFPEGPTYSTQGFVCPLSAEPPFHADVGWLIEINWRTMSAELNGWPTAVMALGLSATLALRGWWRTIAGWTTAALFVVIAGLFTIPYAIEIVSDGCRDTLRFGGWDIVEYGPHLHYLTGAVLVVFLTLVSQGETNRYVPLGETLPSPLVGCADKSRGSGGL</sequence>
<evidence type="ECO:0000256" key="1">
    <source>
        <dbReference type="SAM" id="Phobius"/>
    </source>
</evidence>
<dbReference type="Proteomes" id="UP000579153">
    <property type="component" value="Unassembled WGS sequence"/>
</dbReference>
<gene>
    <name evidence="2" type="ORF">HD596_003352</name>
</gene>
<keyword evidence="1" id="KW-0812">Transmembrane</keyword>
<feature type="transmembrane region" description="Helical" evidence="1">
    <location>
        <begin position="111"/>
        <end position="133"/>
    </location>
</feature>
<evidence type="ECO:0000313" key="3">
    <source>
        <dbReference type="Proteomes" id="UP000579153"/>
    </source>
</evidence>
<proteinExistence type="predicted"/>
<dbReference type="AlphaFoldDB" id="A0A7W9G3P6"/>
<reference evidence="2 3" key="1">
    <citation type="submission" date="2020-08" db="EMBL/GenBank/DDBJ databases">
        <title>Sequencing the genomes of 1000 actinobacteria strains.</title>
        <authorList>
            <person name="Klenk H.-P."/>
        </authorList>
    </citation>
    <scope>NUCLEOTIDE SEQUENCE [LARGE SCALE GENOMIC DNA]</scope>
    <source>
        <strain evidence="2 3">DSM 45507</strain>
    </source>
</reference>
<protein>
    <submittedName>
        <fullName evidence="2">Uncharacterized protein</fullName>
    </submittedName>
</protein>
<accession>A0A7W9G3P6</accession>
<keyword evidence="1" id="KW-1133">Transmembrane helix</keyword>
<dbReference type="RefSeq" id="WP_185070090.1">
    <property type="nucleotide sequence ID" value="NZ_JACHMB010000001.1"/>
</dbReference>
<evidence type="ECO:0000313" key="2">
    <source>
        <dbReference type="EMBL" id="MBB5776596.1"/>
    </source>
</evidence>